<comment type="caution">
    <text evidence="1">The sequence shown here is derived from an EMBL/GenBank/DDBJ whole genome shotgun (WGS) entry which is preliminary data.</text>
</comment>
<dbReference type="Proteomes" id="UP000461585">
    <property type="component" value="Unassembled WGS sequence"/>
</dbReference>
<sequence length="58" mass="6774">MMFAGWILIGVLAYVLLKDRELLPREEKGGQAMERLKERFVNGEIDEGTYLKMKNMIQ</sequence>
<evidence type="ECO:0008006" key="3">
    <source>
        <dbReference type="Google" id="ProtNLM"/>
    </source>
</evidence>
<protein>
    <recommendedName>
        <fullName evidence="3">SHOCT domain-containing protein</fullName>
    </recommendedName>
</protein>
<reference evidence="1 2" key="1">
    <citation type="submission" date="2020-01" db="EMBL/GenBank/DDBJ databases">
        <title>Anaeroalcalibacter tamaniensis gen. nov., sp. nov., moderately halophilic strictly anaerobic fermenter bacterium from mud volcano of Taman peninsula.</title>
        <authorList>
            <person name="Frolova A."/>
            <person name="Merkel A.Y."/>
            <person name="Slobodkin A.I."/>
        </authorList>
    </citation>
    <scope>NUCLEOTIDE SEQUENCE [LARGE SCALE GENOMIC DNA]</scope>
    <source>
        <strain evidence="1 2">F-3ap</strain>
    </source>
</reference>
<evidence type="ECO:0000313" key="1">
    <source>
        <dbReference type="EMBL" id="NDL66607.1"/>
    </source>
</evidence>
<organism evidence="1 2">
    <name type="scientific">Anaerotalea alkaliphila</name>
    <dbReference type="NCBI Taxonomy" id="2662126"/>
    <lineage>
        <taxon>Bacteria</taxon>
        <taxon>Bacillati</taxon>
        <taxon>Bacillota</taxon>
        <taxon>Clostridia</taxon>
        <taxon>Eubacteriales</taxon>
        <taxon>Anaerotalea</taxon>
    </lineage>
</organism>
<dbReference type="EMBL" id="JAAEEH010000004">
    <property type="protein sequence ID" value="NDL66607.1"/>
    <property type="molecule type" value="Genomic_DNA"/>
</dbReference>
<proteinExistence type="predicted"/>
<dbReference type="RefSeq" id="WP_162369336.1">
    <property type="nucleotide sequence ID" value="NZ_JAAEEH010000004.1"/>
</dbReference>
<accession>A0A7X5HTY0</accession>
<name>A0A7X5HTY0_9FIRM</name>
<gene>
    <name evidence="1" type="ORF">GXN74_02435</name>
</gene>
<dbReference type="AlphaFoldDB" id="A0A7X5HTY0"/>
<evidence type="ECO:0000313" key="2">
    <source>
        <dbReference type="Proteomes" id="UP000461585"/>
    </source>
</evidence>
<keyword evidence="2" id="KW-1185">Reference proteome</keyword>